<protein>
    <submittedName>
        <fullName evidence="8">Homeodomain protein HD2</fullName>
    </submittedName>
</protein>
<organism evidence="8">
    <name type="scientific">Auricularia auricula-judae</name>
    <name type="common">Judas ear fungus</name>
    <name type="synonym">Tremella auricula-judae</name>
    <dbReference type="NCBI Taxonomy" id="29892"/>
    <lineage>
        <taxon>Eukaryota</taxon>
        <taxon>Fungi</taxon>
        <taxon>Dikarya</taxon>
        <taxon>Basidiomycota</taxon>
        <taxon>Agaricomycotina</taxon>
        <taxon>Agaricomycetes</taxon>
        <taxon>Auriculariales</taxon>
        <taxon>Auriculariaceae</taxon>
        <taxon>Auricularia</taxon>
    </lineage>
</organism>
<reference evidence="8" key="1">
    <citation type="submission" date="2019-08" db="EMBL/GenBank/DDBJ databases">
        <authorList>
            <person name="Fang M."/>
            <person name="Yao F."/>
            <person name="Wang X."/>
            <person name="Chen Y."/>
            <person name="Wang P."/>
            <person name="Lu L."/>
            <person name="Lu J."/>
            <person name="Zhang Y."/>
        </authorList>
    </citation>
    <scope>NUCLEOTIDE SEQUENCE</scope>
</reference>
<dbReference type="AlphaFoldDB" id="A0A6G8IV37"/>
<comment type="subcellular location">
    <subcellularLocation>
        <location evidence="4 5">Nucleus</location>
    </subcellularLocation>
</comment>
<evidence type="ECO:0000256" key="5">
    <source>
        <dbReference type="RuleBase" id="RU000682"/>
    </source>
</evidence>
<dbReference type="PROSITE" id="PS50071">
    <property type="entry name" value="HOMEOBOX_2"/>
    <property type="match status" value="1"/>
</dbReference>
<feature type="region of interest" description="Disordered" evidence="6">
    <location>
        <begin position="325"/>
        <end position="353"/>
    </location>
</feature>
<evidence type="ECO:0000259" key="7">
    <source>
        <dbReference type="PROSITE" id="PS50071"/>
    </source>
</evidence>
<feature type="compositionally biased region" description="Basic residues" evidence="6">
    <location>
        <begin position="392"/>
        <end position="405"/>
    </location>
</feature>
<dbReference type="PROSITE" id="PS00027">
    <property type="entry name" value="HOMEOBOX_1"/>
    <property type="match status" value="1"/>
</dbReference>
<reference evidence="9" key="2">
    <citation type="journal article" date="2020" name="J. Fungi">
        <title>Genome Sequence Analysis of Auricularia heimuer Combined with Genetic Linkage Map.</title>
        <authorList>
            <person name="Fang M."/>
            <person name="Wang X."/>
            <person name="Chen Y."/>
            <person name="Wang P."/>
            <person name="Lu L."/>
            <person name="Lu J."/>
            <person name="Yao F."/>
            <person name="Zhang Y."/>
        </authorList>
    </citation>
    <scope>NUCLEOTIDE SEQUENCE</scope>
    <source>
        <strain evidence="9">14-5</strain>
    </source>
</reference>
<dbReference type="InterPro" id="IPR017970">
    <property type="entry name" value="Homeobox_CS"/>
</dbReference>
<feature type="compositionally biased region" description="Low complexity" evidence="6">
    <location>
        <begin position="414"/>
        <end position="433"/>
    </location>
</feature>
<dbReference type="InterPro" id="IPR009057">
    <property type="entry name" value="Homeodomain-like_sf"/>
</dbReference>
<dbReference type="SMART" id="SM00389">
    <property type="entry name" value="HOX"/>
    <property type="match status" value="1"/>
</dbReference>
<dbReference type="EMBL" id="MN267021">
    <property type="protein sequence ID" value="QIM57105.1"/>
    <property type="molecule type" value="Genomic_DNA"/>
</dbReference>
<dbReference type="CDD" id="cd00086">
    <property type="entry name" value="homeodomain"/>
    <property type="match status" value="1"/>
</dbReference>
<dbReference type="EMBL" id="MN267031">
    <property type="protein sequence ID" value="QKI37338.1"/>
    <property type="molecule type" value="Genomic_DNA"/>
</dbReference>
<dbReference type="GO" id="GO:0003677">
    <property type="term" value="F:DNA binding"/>
    <property type="evidence" value="ECO:0007669"/>
    <property type="project" value="UniProtKB-UniRule"/>
</dbReference>
<dbReference type="SUPFAM" id="SSF46689">
    <property type="entry name" value="Homeodomain-like"/>
    <property type="match status" value="1"/>
</dbReference>
<keyword evidence="1 4" id="KW-0238">DNA-binding</keyword>
<feature type="DNA-binding region" description="Homeobox" evidence="4">
    <location>
        <begin position="115"/>
        <end position="174"/>
    </location>
</feature>
<dbReference type="InterPro" id="IPR001356">
    <property type="entry name" value="HD"/>
</dbReference>
<proteinExistence type="predicted"/>
<dbReference type="GO" id="GO:0000981">
    <property type="term" value="F:DNA-binding transcription factor activity, RNA polymerase II-specific"/>
    <property type="evidence" value="ECO:0007669"/>
    <property type="project" value="InterPro"/>
</dbReference>
<keyword evidence="2 4" id="KW-0371">Homeobox</keyword>
<feature type="domain" description="Homeobox" evidence="7">
    <location>
        <begin position="113"/>
        <end position="173"/>
    </location>
</feature>
<sequence length="626" mass="67720">MRNELNRTISISQAILSLCGGPPPPCSFVNQQALVLLRTIASSGIPRIDDSRVAAALNSKLHALTEEYFRKACLSLQDLHADMDVASLRDHALKAKAAYTRLYEQQVLRAASMRRKPRATEKQPYANDILLYAFAQSQTPSRRERERLAGLTGMTIEQVRVWFQNRRSRLKKKAPEVQSRSPMPLSDLLQRVAACSKAAIASNEANCEASFEEDYDSGYQTDAGRTDILPRQRMVQLSAPATTLRSFPAIYVPQQLTGSYDFDPPTWTRTSTRSTSGCTATVTVDELALSMSRLTLRHRRRMPASATTNAELSDASFSSNNIPGAAVDSAMPKSSRKAVRKEHVTGRRIAGGRRLNALAPQDLTCAVTASPQAPLMQYSGVSSAIPSELPAKARKKPGPPRRKPVGKALSRQASNVSVSSTTSSSSDSSRSTSYASDFSFSSVSSDFSLSSLETTPASFAGDCIQSDQQQVCFGMDMMFVSSGQQPSAVQPAQLPVYDFSDPMCNPPVFATPMPDAAALFDDQMLQLLQQAQTQQFQQHSATSTPMSMLDQPAFDVGVANMDALLDLSSAPFPTLEALLSDNAGVCSGLSQQQQPSSSVQDIALAHLLLQPSNSCHGSSLLNPTFG</sequence>
<evidence type="ECO:0000256" key="4">
    <source>
        <dbReference type="PROSITE-ProRule" id="PRU00108"/>
    </source>
</evidence>
<evidence type="ECO:0000256" key="6">
    <source>
        <dbReference type="SAM" id="MobiDB-lite"/>
    </source>
</evidence>
<evidence type="ECO:0000256" key="3">
    <source>
        <dbReference type="ARBA" id="ARBA00023242"/>
    </source>
</evidence>
<accession>A0A6G8IV37</accession>
<evidence type="ECO:0000256" key="1">
    <source>
        <dbReference type="ARBA" id="ARBA00023125"/>
    </source>
</evidence>
<evidence type="ECO:0000313" key="9">
    <source>
        <dbReference type="EMBL" id="QKI37338.1"/>
    </source>
</evidence>
<gene>
    <name evidence="9" type="primary">HD2-2</name>
</gene>
<dbReference type="Gene3D" id="1.10.10.60">
    <property type="entry name" value="Homeodomain-like"/>
    <property type="match status" value="1"/>
</dbReference>
<name>A0A6G8IV37_AURAJ</name>
<dbReference type="Pfam" id="PF00046">
    <property type="entry name" value="Homeodomain"/>
    <property type="match status" value="1"/>
</dbReference>
<evidence type="ECO:0000256" key="2">
    <source>
        <dbReference type="ARBA" id="ARBA00023155"/>
    </source>
</evidence>
<keyword evidence="3 4" id="KW-0539">Nucleus</keyword>
<evidence type="ECO:0000313" key="8">
    <source>
        <dbReference type="EMBL" id="QIM57105.1"/>
    </source>
</evidence>
<feature type="region of interest" description="Disordered" evidence="6">
    <location>
        <begin position="388"/>
        <end position="433"/>
    </location>
</feature>
<dbReference type="GO" id="GO:0005634">
    <property type="term" value="C:nucleus"/>
    <property type="evidence" value="ECO:0007669"/>
    <property type="project" value="UniProtKB-SubCell"/>
</dbReference>